<feature type="transmembrane region" description="Helical" evidence="8">
    <location>
        <begin position="75"/>
        <end position="94"/>
    </location>
</feature>
<feature type="transmembrane region" description="Helical" evidence="8">
    <location>
        <begin position="50"/>
        <end position="68"/>
    </location>
</feature>
<feature type="transmembrane region" description="Helical" evidence="8">
    <location>
        <begin position="202"/>
        <end position="228"/>
    </location>
</feature>
<evidence type="ECO:0000256" key="2">
    <source>
        <dbReference type="ARBA" id="ARBA00009142"/>
    </source>
</evidence>
<evidence type="ECO:0000313" key="9">
    <source>
        <dbReference type="EMBL" id="MFC0672421.1"/>
    </source>
</evidence>
<gene>
    <name evidence="9" type="ORF">ACFFF6_00470</name>
</gene>
<sequence>MNLAELTPLVWTVLAAGALVVGLSKTAVPGAGTIAVAMFASVLPAKASTGALLVLLIVGDMMALLAYRRHADWRVILRMAPAVVLGLVAGWGFLALASDAWVRRGIGALLLMVIAVTLLRRWRAARSTAAARQEDAAEAPGGGGLAAWTYGGLGGFTTMVANAAGPVMSMYFLAAKFPVKAFLGTSAWFFATVNLAKLPFSIGLGIITPTSLLLDLILVPLVLLGGLGGRLIAQRISQRAFEWAVVILTVLGAGYLLV</sequence>
<comment type="similarity">
    <text evidence="2 8">Belongs to the 4-toluene sulfonate uptake permease (TSUP) (TC 2.A.102) family.</text>
</comment>
<proteinExistence type="inferred from homology"/>
<dbReference type="EMBL" id="JBHLSV010000001">
    <property type="protein sequence ID" value="MFC0672421.1"/>
    <property type="molecule type" value="Genomic_DNA"/>
</dbReference>
<keyword evidence="7 8" id="KW-0472">Membrane</keyword>
<dbReference type="RefSeq" id="WP_376977202.1">
    <property type="nucleotide sequence ID" value="NZ_JBHLSV010000001.1"/>
</dbReference>
<evidence type="ECO:0000313" key="10">
    <source>
        <dbReference type="Proteomes" id="UP001589793"/>
    </source>
</evidence>
<dbReference type="PANTHER" id="PTHR30269">
    <property type="entry name" value="TRANSMEMBRANE PROTEIN YFCA"/>
    <property type="match status" value="1"/>
</dbReference>
<keyword evidence="3" id="KW-0813">Transport</keyword>
<dbReference type="Pfam" id="PF01925">
    <property type="entry name" value="TauE"/>
    <property type="match status" value="1"/>
</dbReference>
<keyword evidence="5 8" id="KW-0812">Transmembrane</keyword>
<feature type="transmembrane region" description="Helical" evidence="8">
    <location>
        <begin position="100"/>
        <end position="119"/>
    </location>
</feature>
<evidence type="ECO:0000256" key="3">
    <source>
        <dbReference type="ARBA" id="ARBA00022448"/>
    </source>
</evidence>
<evidence type="ECO:0000256" key="1">
    <source>
        <dbReference type="ARBA" id="ARBA00004651"/>
    </source>
</evidence>
<feature type="transmembrane region" description="Helical" evidence="8">
    <location>
        <begin position="240"/>
        <end position="257"/>
    </location>
</feature>
<evidence type="ECO:0000256" key="8">
    <source>
        <dbReference type="RuleBase" id="RU363041"/>
    </source>
</evidence>
<keyword evidence="4 8" id="KW-1003">Cell membrane</keyword>
<keyword evidence="6 8" id="KW-1133">Transmembrane helix</keyword>
<evidence type="ECO:0000256" key="4">
    <source>
        <dbReference type="ARBA" id="ARBA00022475"/>
    </source>
</evidence>
<dbReference type="InterPro" id="IPR002781">
    <property type="entry name" value="TM_pro_TauE-like"/>
</dbReference>
<comment type="caution">
    <text evidence="9">The sequence shown here is derived from an EMBL/GenBank/DDBJ whole genome shotgun (WGS) entry which is preliminary data.</text>
</comment>
<dbReference type="InterPro" id="IPR052017">
    <property type="entry name" value="TSUP"/>
</dbReference>
<reference evidence="9 10" key="1">
    <citation type="submission" date="2024-09" db="EMBL/GenBank/DDBJ databases">
        <authorList>
            <person name="Sun Q."/>
            <person name="Mori K."/>
        </authorList>
    </citation>
    <scope>NUCLEOTIDE SEQUENCE [LARGE SCALE GENOMIC DNA]</scope>
    <source>
        <strain evidence="9 10">CICC 10874</strain>
    </source>
</reference>
<keyword evidence="10" id="KW-1185">Reference proteome</keyword>
<comment type="subcellular location">
    <subcellularLocation>
        <location evidence="1 8">Cell membrane</location>
        <topology evidence="1 8">Multi-pass membrane protein</topology>
    </subcellularLocation>
</comment>
<protein>
    <recommendedName>
        <fullName evidence="8">Probable membrane transporter protein</fullName>
    </recommendedName>
</protein>
<dbReference type="Proteomes" id="UP001589793">
    <property type="component" value="Unassembled WGS sequence"/>
</dbReference>
<organism evidence="9 10">
    <name type="scientific">Brachybacterium hainanense</name>
    <dbReference type="NCBI Taxonomy" id="1541174"/>
    <lineage>
        <taxon>Bacteria</taxon>
        <taxon>Bacillati</taxon>
        <taxon>Actinomycetota</taxon>
        <taxon>Actinomycetes</taxon>
        <taxon>Micrococcales</taxon>
        <taxon>Dermabacteraceae</taxon>
        <taxon>Brachybacterium</taxon>
    </lineage>
</organism>
<name>A0ABV6R6K6_9MICO</name>
<evidence type="ECO:0000256" key="7">
    <source>
        <dbReference type="ARBA" id="ARBA00023136"/>
    </source>
</evidence>
<evidence type="ECO:0000256" key="5">
    <source>
        <dbReference type="ARBA" id="ARBA00022692"/>
    </source>
</evidence>
<accession>A0ABV6R6K6</accession>
<feature type="transmembrane region" description="Helical" evidence="8">
    <location>
        <begin position="177"/>
        <end position="196"/>
    </location>
</feature>
<dbReference type="PANTHER" id="PTHR30269:SF23">
    <property type="entry name" value="MEMBRANE TRANSPORTER PROTEIN YDHB-RELATED"/>
    <property type="match status" value="1"/>
</dbReference>
<evidence type="ECO:0000256" key="6">
    <source>
        <dbReference type="ARBA" id="ARBA00022989"/>
    </source>
</evidence>